<dbReference type="STRING" id="1328759.A0A5C2RP39"/>
<name>A0A5C2RP39_9APHY</name>
<evidence type="ECO:0000313" key="3">
    <source>
        <dbReference type="Proteomes" id="UP000313359"/>
    </source>
</evidence>
<sequence>EPVDDVAAYGVDWQTLDNQALMRHHAAHNPTSAPQRTQPFAPASRPEHLHEVTCDPPRCPLTPAQVATLNTHLAHHFDVRSRDMLLRCRLWTAALQYC</sequence>
<gene>
    <name evidence="2" type="ORF">L227DRAFT_485913</name>
</gene>
<dbReference type="AlphaFoldDB" id="A0A5C2RP39"/>
<feature type="region of interest" description="Disordered" evidence="1">
    <location>
        <begin position="25"/>
        <end position="51"/>
    </location>
</feature>
<dbReference type="OrthoDB" id="3353107at2759"/>
<feature type="compositionally biased region" description="Polar residues" evidence="1">
    <location>
        <begin position="29"/>
        <end position="38"/>
    </location>
</feature>
<organism evidence="2 3">
    <name type="scientific">Lentinus tigrinus ALCF2SS1-6</name>
    <dbReference type="NCBI Taxonomy" id="1328759"/>
    <lineage>
        <taxon>Eukaryota</taxon>
        <taxon>Fungi</taxon>
        <taxon>Dikarya</taxon>
        <taxon>Basidiomycota</taxon>
        <taxon>Agaricomycotina</taxon>
        <taxon>Agaricomycetes</taxon>
        <taxon>Polyporales</taxon>
        <taxon>Polyporaceae</taxon>
        <taxon>Lentinus</taxon>
    </lineage>
</organism>
<dbReference type="Proteomes" id="UP000313359">
    <property type="component" value="Unassembled WGS sequence"/>
</dbReference>
<keyword evidence="3" id="KW-1185">Reference proteome</keyword>
<accession>A0A5C2RP39</accession>
<evidence type="ECO:0000313" key="2">
    <source>
        <dbReference type="EMBL" id="RPD53303.1"/>
    </source>
</evidence>
<dbReference type="EMBL" id="ML122325">
    <property type="protein sequence ID" value="RPD53303.1"/>
    <property type="molecule type" value="Genomic_DNA"/>
</dbReference>
<evidence type="ECO:0000256" key="1">
    <source>
        <dbReference type="SAM" id="MobiDB-lite"/>
    </source>
</evidence>
<proteinExistence type="predicted"/>
<protein>
    <submittedName>
        <fullName evidence="2">Uncharacterized protein</fullName>
    </submittedName>
</protein>
<reference evidence="2" key="1">
    <citation type="journal article" date="2018" name="Genome Biol. Evol.">
        <title>Genomics and development of Lentinus tigrinus, a white-rot wood-decaying mushroom with dimorphic fruiting bodies.</title>
        <authorList>
            <person name="Wu B."/>
            <person name="Xu Z."/>
            <person name="Knudson A."/>
            <person name="Carlson A."/>
            <person name="Chen N."/>
            <person name="Kovaka S."/>
            <person name="LaButti K."/>
            <person name="Lipzen A."/>
            <person name="Pennachio C."/>
            <person name="Riley R."/>
            <person name="Schakwitz W."/>
            <person name="Umezawa K."/>
            <person name="Ohm R.A."/>
            <person name="Grigoriev I.V."/>
            <person name="Nagy L.G."/>
            <person name="Gibbons J."/>
            <person name="Hibbett D."/>
        </authorList>
    </citation>
    <scope>NUCLEOTIDE SEQUENCE [LARGE SCALE GENOMIC DNA]</scope>
    <source>
        <strain evidence="2">ALCF2SS1-6</strain>
    </source>
</reference>
<feature type="non-terminal residue" evidence="2">
    <location>
        <position position="1"/>
    </location>
</feature>
<feature type="non-terminal residue" evidence="2">
    <location>
        <position position="98"/>
    </location>
</feature>